<accession>A0ABX6AG95</accession>
<proteinExistence type="predicted"/>
<name>A0ABX6AG95_STRVD</name>
<reference evidence="1 2" key="1">
    <citation type="submission" date="2017-09" db="EMBL/GenBank/DDBJ databases">
        <authorList>
            <person name="Lee N."/>
            <person name="Cho B.-K."/>
        </authorList>
    </citation>
    <scope>NUCLEOTIDE SEQUENCE [LARGE SCALE GENOMIC DNA]</scope>
    <source>
        <strain evidence="1 2">ATCC 39115</strain>
    </source>
</reference>
<evidence type="ECO:0000313" key="2">
    <source>
        <dbReference type="Proteomes" id="UP000327143"/>
    </source>
</evidence>
<evidence type="ECO:0000313" key="1">
    <source>
        <dbReference type="EMBL" id="QEU86860.1"/>
    </source>
</evidence>
<sequence length="60" mass="5822">MLVAAFSVVVAYGALNGLAGTEGDARADSSWGPVVGAKSAPADSSWGVVAPLGADDSSWG</sequence>
<keyword evidence="2" id="KW-1185">Reference proteome</keyword>
<dbReference type="EMBL" id="CP023700">
    <property type="protein sequence ID" value="QEU86860.1"/>
    <property type="molecule type" value="Genomic_DNA"/>
</dbReference>
<gene>
    <name evidence="1" type="ORF">CP969_20875</name>
</gene>
<organism evidence="1 2">
    <name type="scientific">Streptomyces viridosporus T7A</name>
    <dbReference type="NCBI Taxonomy" id="665577"/>
    <lineage>
        <taxon>Bacteria</taxon>
        <taxon>Bacillati</taxon>
        <taxon>Actinomycetota</taxon>
        <taxon>Actinomycetes</taxon>
        <taxon>Kitasatosporales</taxon>
        <taxon>Streptomycetaceae</taxon>
        <taxon>Streptomyces</taxon>
    </lineage>
</organism>
<dbReference type="Proteomes" id="UP000327143">
    <property type="component" value="Chromosome"/>
</dbReference>
<protein>
    <submittedName>
        <fullName evidence="1">Uncharacterized protein</fullName>
    </submittedName>
</protein>